<dbReference type="InterPro" id="IPR007157">
    <property type="entry name" value="PspA_VIPP1"/>
</dbReference>
<evidence type="ECO:0000256" key="1">
    <source>
        <dbReference type="ARBA" id="ARBA00043985"/>
    </source>
</evidence>
<feature type="region of interest" description="Disordered" evidence="3">
    <location>
        <begin position="213"/>
        <end position="249"/>
    </location>
</feature>
<dbReference type="PANTHER" id="PTHR31088">
    <property type="entry name" value="MEMBRANE-ASSOCIATED PROTEIN VIPP1, CHLOROPLASTIC"/>
    <property type="match status" value="1"/>
</dbReference>
<gene>
    <name evidence="4" type="ORF">AVDCRST_MAG87-3274</name>
</gene>
<feature type="compositionally biased region" description="Polar residues" evidence="3">
    <location>
        <begin position="229"/>
        <end position="249"/>
    </location>
</feature>
<evidence type="ECO:0000256" key="3">
    <source>
        <dbReference type="SAM" id="MobiDB-lite"/>
    </source>
</evidence>
<organism evidence="4">
    <name type="scientific">uncultured Thermomicrobiales bacterium</name>
    <dbReference type="NCBI Taxonomy" id="1645740"/>
    <lineage>
        <taxon>Bacteria</taxon>
        <taxon>Pseudomonadati</taxon>
        <taxon>Thermomicrobiota</taxon>
        <taxon>Thermomicrobia</taxon>
        <taxon>Thermomicrobiales</taxon>
        <taxon>environmental samples</taxon>
    </lineage>
</organism>
<keyword evidence="2" id="KW-0175">Coiled coil</keyword>
<dbReference type="AlphaFoldDB" id="A0A6J4VQN5"/>
<evidence type="ECO:0008006" key="5">
    <source>
        <dbReference type="Google" id="ProtNLM"/>
    </source>
</evidence>
<reference evidence="4" key="1">
    <citation type="submission" date="2020-02" db="EMBL/GenBank/DDBJ databases">
        <authorList>
            <person name="Meier V. D."/>
        </authorList>
    </citation>
    <scope>NUCLEOTIDE SEQUENCE</scope>
    <source>
        <strain evidence="4">AVDCRST_MAG87</strain>
    </source>
</reference>
<feature type="coiled-coil region" evidence="2">
    <location>
        <begin position="101"/>
        <end position="135"/>
    </location>
</feature>
<evidence type="ECO:0000313" key="4">
    <source>
        <dbReference type="EMBL" id="CAA9580309.1"/>
    </source>
</evidence>
<proteinExistence type="inferred from homology"/>
<evidence type="ECO:0000256" key="2">
    <source>
        <dbReference type="SAM" id="Coils"/>
    </source>
</evidence>
<protein>
    <recommendedName>
        <fullName evidence="5">Suppressor of sigma54-dependent transcription, PspA-like</fullName>
    </recommendedName>
</protein>
<accession>A0A6J4VQN5</accession>
<name>A0A6J4VQN5_9BACT</name>
<dbReference type="EMBL" id="CADCWJ010000719">
    <property type="protein sequence ID" value="CAA9580309.1"/>
    <property type="molecule type" value="Genomic_DNA"/>
</dbReference>
<sequence>MGILDRVSRLVRANVNELVDRAEDPEKMIDQILRDMQANISTARTQVAAMIAQEKELEADLEETNNLSHEWAEKAKRAVAAGKDDLAREALRRKRDNDENAAVYRQTHDSQKQTVEKLKQQLGLLESKYQTTLSQRDSLVARQRRAKASMQVTEFTSTLSPLDASGELDRMERKIRGNEAQTEALEELGTDSFDAQFRELDYDLDLERELEALKSGSSQVSGELGAGSSDASPATSQQTTPSAGSPSQG</sequence>
<comment type="similarity">
    <text evidence="1">Belongs to the PspA/Vipp/IM30 family.</text>
</comment>
<dbReference type="PANTHER" id="PTHR31088:SF6">
    <property type="entry name" value="PHAGE SHOCK PROTEIN A"/>
    <property type="match status" value="1"/>
</dbReference>
<dbReference type="Pfam" id="PF04012">
    <property type="entry name" value="PspA_IM30"/>
    <property type="match status" value="1"/>
</dbReference>
<feature type="coiled-coil region" evidence="2">
    <location>
        <begin position="47"/>
        <end position="74"/>
    </location>
</feature>